<feature type="compositionally biased region" description="Polar residues" evidence="1">
    <location>
        <begin position="837"/>
        <end position="859"/>
    </location>
</feature>
<feature type="compositionally biased region" description="Low complexity" evidence="1">
    <location>
        <begin position="37"/>
        <end position="47"/>
    </location>
</feature>
<feature type="compositionally biased region" description="Low complexity" evidence="1">
    <location>
        <begin position="503"/>
        <end position="512"/>
    </location>
</feature>
<feature type="compositionally biased region" description="Basic and acidic residues" evidence="1">
    <location>
        <begin position="368"/>
        <end position="382"/>
    </location>
</feature>
<feature type="compositionally biased region" description="Basic and acidic residues" evidence="1">
    <location>
        <begin position="130"/>
        <end position="146"/>
    </location>
</feature>
<feature type="compositionally biased region" description="Polar residues" evidence="1">
    <location>
        <begin position="931"/>
        <end position="946"/>
    </location>
</feature>
<feature type="compositionally biased region" description="Acidic residues" evidence="1">
    <location>
        <begin position="1059"/>
        <end position="1073"/>
    </location>
</feature>
<feature type="region of interest" description="Disordered" evidence="1">
    <location>
        <begin position="1025"/>
        <end position="1075"/>
    </location>
</feature>
<feature type="compositionally biased region" description="Basic and acidic residues" evidence="1">
    <location>
        <begin position="460"/>
        <end position="472"/>
    </location>
</feature>
<feature type="compositionally biased region" description="Low complexity" evidence="1">
    <location>
        <begin position="986"/>
        <end position="998"/>
    </location>
</feature>
<gene>
    <name evidence="2" type="primary">LOC100185092</name>
</gene>
<feature type="compositionally biased region" description="Basic and acidic residues" evidence="1">
    <location>
        <begin position="1"/>
        <end position="25"/>
    </location>
</feature>
<feature type="compositionally biased region" description="Basic residues" evidence="1">
    <location>
        <begin position="383"/>
        <end position="392"/>
    </location>
</feature>
<accession>A0A6F9DIX8</accession>
<name>A0A6F9DIX8_9ASCI</name>
<feature type="region of interest" description="Disordered" evidence="1">
    <location>
        <begin position="1"/>
        <end position="218"/>
    </location>
</feature>
<feature type="compositionally biased region" description="Basic residues" evidence="1">
    <location>
        <begin position="793"/>
        <end position="803"/>
    </location>
</feature>
<dbReference type="EMBL" id="LR787051">
    <property type="protein sequence ID" value="CAB3262913.1"/>
    <property type="molecule type" value="mRNA"/>
</dbReference>
<organism evidence="2">
    <name type="scientific">Phallusia mammillata</name>
    <dbReference type="NCBI Taxonomy" id="59560"/>
    <lineage>
        <taxon>Eukaryota</taxon>
        <taxon>Metazoa</taxon>
        <taxon>Chordata</taxon>
        <taxon>Tunicata</taxon>
        <taxon>Ascidiacea</taxon>
        <taxon>Phlebobranchia</taxon>
        <taxon>Ascidiidae</taxon>
        <taxon>Phallusia</taxon>
    </lineage>
</organism>
<feature type="region of interest" description="Disordered" evidence="1">
    <location>
        <begin position="738"/>
        <end position="772"/>
    </location>
</feature>
<feature type="region of interest" description="Disordered" evidence="1">
    <location>
        <begin position="566"/>
        <end position="626"/>
    </location>
</feature>
<feature type="region of interest" description="Disordered" evidence="1">
    <location>
        <begin position="1209"/>
        <end position="1228"/>
    </location>
</feature>
<feature type="compositionally biased region" description="Basic and acidic residues" evidence="1">
    <location>
        <begin position="48"/>
        <end position="82"/>
    </location>
</feature>
<feature type="compositionally biased region" description="Basic and acidic residues" evidence="1">
    <location>
        <begin position="568"/>
        <end position="580"/>
    </location>
</feature>
<sequence length="1281" mass="142286">MGAEESKLAHQKHKEQSKTKYKSPDVKSNLHSPDFKPPSSSQPPRRSLSLEREQENKENRQKEYYDPKRERRENRKEEEESRRRHRRSNSDSSVFVTKESNRDRRRKRSPRRENEREHRSRNERRRSPRRKEGRDSPDRRDKDKSKGQKKKKRRDKDKATSGDKNVKNKTDDVFKEERVDPVVTSPKSDKPKASREGKREKGRKKKRKEGLDKTNAAYHSVPDLSKIDDTKVGAWLNAGGHFWPPEGAQPSTPWQGQPFPFPFPGYIPTQAHVVNDEEGISQHPIVDGLGYPIAPMYPAMMGGGSPNGTLRRPRSEIFSGSPQQFGGSPYFTVPYPYAYFNPLYFQDPSLLPNDTTTDRKSKHRNRSRSHDHDVTEPMERHNKKDGKHKKDSNRHQQNETNEVDPTKSEPTYRANQAINVDDVKLASVISKHQRIPSPLISSSSSDQSVSGSSLNDVLMEDERAVAKSDEVRVFQPVSSREVFIDDATPANSAPPGDNDESKSASSVSSESSTSKDSDVVVPSVVSKRGDASPRSENPPPMMTLCEKESIVATSFLTDGGKVFCLTRSKSDKTSANKENKISNPASVSDAKQAAAEEEARKEKRKSAGTWFGLTGSPPVPRVQNQAKPPVVVARTTTQVVKPTIKPTTQVTTNQKDLAEGRLFTASSRSAVTAQANVRPVPPPVAPKRFTRRPKTENAESAITPQINVSALPYRSIGEYRELQKHGQILSPELEKVPNVVTPPYHSSSRTSSTGNLSFEVDTSSSDSDDVMYRSNSSLTNKLVRIDSHDSLTMRRRIRTHRRHSQNEGPSSFDRRATIGSISQNDLLKAHSGVTGPETRSSETVTSQPDTNPFRNSDSSDIAPFLSRAKSEEVLKDNLHKSSEELMLKWSPRQRKETLQERAARILGLSSQQLADAKKKQMQQQDPTPQQNGTKSASKPNDVTTNDAGPESESFAVSVTSSMIEKRHEQYHVRDLENGFESEDDVSAISDDSTATPTDATEHSVPSIDGDTYTVHVSNSVLDAEVPCNVKPHPHSNAPATEYKIPDDLSNTNGNSDNGDTSDDASDWSEEDVGVSEGQARIVASYSNNIYANTPTGSNINSREFSDETTESESVGTHPSAVDKTPNFYRAKTSDPGAEQRPRPTYHKRLVESPVPVASHSAPLTPEELDIVMQLYNSADETGSNGSDDSKSRNAGGVSKEDWKKKVANAIGYNLDRPRAPPRASPRLERVEDFEIKMFPGSTPSPSYAQSPTTQPKEKKGDVIEAMQSVGLDPEQSWVVSL</sequence>
<evidence type="ECO:0000256" key="1">
    <source>
        <dbReference type="SAM" id="MobiDB-lite"/>
    </source>
</evidence>
<feature type="compositionally biased region" description="Low complexity" evidence="1">
    <location>
        <begin position="1047"/>
        <end position="1058"/>
    </location>
</feature>
<feature type="compositionally biased region" description="Low complexity" evidence="1">
    <location>
        <begin position="437"/>
        <end position="453"/>
    </location>
</feature>
<feature type="compositionally biased region" description="Basic and acidic residues" evidence="1">
    <location>
        <begin position="156"/>
        <end position="180"/>
    </location>
</feature>
<feature type="compositionally biased region" description="Polar residues" evidence="1">
    <location>
        <begin position="1089"/>
        <end position="1102"/>
    </location>
</feature>
<proteinExistence type="evidence at transcript level"/>
<reference evidence="2" key="1">
    <citation type="submission" date="2020-04" db="EMBL/GenBank/DDBJ databases">
        <authorList>
            <person name="Neveu A P."/>
        </authorList>
    </citation>
    <scope>NUCLEOTIDE SEQUENCE</scope>
    <source>
        <tissue evidence="2">Whole embryo</tissue>
    </source>
</reference>
<protein>
    <submittedName>
        <fullName evidence="2">Uncharacterized protein LOC100185092</fullName>
    </submittedName>
</protein>
<feature type="compositionally biased region" description="Polar residues" evidence="1">
    <location>
        <begin position="1241"/>
        <end position="1254"/>
    </location>
</feature>
<feature type="region of interest" description="Disordered" evidence="1">
    <location>
        <begin position="1178"/>
        <end position="1202"/>
    </location>
</feature>
<feature type="region of interest" description="Disordered" evidence="1">
    <location>
        <begin position="791"/>
        <end position="861"/>
    </location>
</feature>
<feature type="compositionally biased region" description="Basic and acidic residues" evidence="1">
    <location>
        <begin position="187"/>
        <end position="199"/>
    </location>
</feature>
<feature type="region of interest" description="Disordered" evidence="1">
    <location>
        <begin position="351"/>
        <end position="420"/>
    </location>
</feature>
<feature type="compositionally biased region" description="Low complexity" evidence="1">
    <location>
        <begin position="921"/>
        <end position="930"/>
    </location>
</feature>
<feature type="region of interest" description="Disordered" evidence="1">
    <location>
        <begin position="304"/>
        <end position="325"/>
    </location>
</feature>
<feature type="region of interest" description="Disordered" evidence="1">
    <location>
        <begin position="433"/>
        <end position="545"/>
    </location>
</feature>
<feature type="region of interest" description="Disordered" evidence="1">
    <location>
        <begin position="1237"/>
        <end position="1259"/>
    </location>
</feature>
<feature type="region of interest" description="Disordered" evidence="1">
    <location>
        <begin position="673"/>
        <end position="701"/>
    </location>
</feature>
<feature type="region of interest" description="Disordered" evidence="1">
    <location>
        <begin position="1089"/>
        <end position="1162"/>
    </location>
</feature>
<evidence type="ECO:0000313" key="2">
    <source>
        <dbReference type="EMBL" id="CAB3262913.1"/>
    </source>
</evidence>
<feature type="region of interest" description="Disordered" evidence="1">
    <location>
        <begin position="913"/>
        <end position="957"/>
    </location>
</feature>
<feature type="region of interest" description="Disordered" evidence="1">
    <location>
        <begin position="976"/>
        <end position="1011"/>
    </location>
</feature>
<feature type="compositionally biased region" description="Basic and acidic residues" evidence="1">
    <location>
        <begin position="111"/>
        <end position="120"/>
    </location>
</feature>